<organism evidence="2 3">
    <name type="scientific">Actinocrinis puniceicyclus</name>
    <dbReference type="NCBI Taxonomy" id="977794"/>
    <lineage>
        <taxon>Bacteria</taxon>
        <taxon>Bacillati</taxon>
        <taxon>Actinomycetota</taxon>
        <taxon>Actinomycetes</taxon>
        <taxon>Catenulisporales</taxon>
        <taxon>Actinospicaceae</taxon>
        <taxon>Actinocrinis</taxon>
    </lineage>
</organism>
<dbReference type="InterPro" id="IPR011990">
    <property type="entry name" value="TPR-like_helical_dom_sf"/>
</dbReference>
<evidence type="ECO:0000259" key="1">
    <source>
        <dbReference type="Pfam" id="PF00656"/>
    </source>
</evidence>
<dbReference type="PANTHER" id="PTHR19959">
    <property type="entry name" value="KINESIN LIGHT CHAIN"/>
    <property type="match status" value="1"/>
</dbReference>
<dbReference type="Gene3D" id="1.25.40.10">
    <property type="entry name" value="Tetratricopeptide repeat domain"/>
    <property type="match status" value="2"/>
</dbReference>
<dbReference type="SUPFAM" id="SSF52540">
    <property type="entry name" value="P-loop containing nucleoside triphosphate hydrolases"/>
    <property type="match status" value="1"/>
</dbReference>
<protein>
    <submittedName>
        <fullName evidence="2">Tetratricopeptide repeat protein</fullName>
    </submittedName>
</protein>
<dbReference type="SUPFAM" id="SSF48452">
    <property type="entry name" value="TPR-like"/>
    <property type="match status" value="1"/>
</dbReference>
<reference evidence="2" key="1">
    <citation type="submission" date="2021-04" db="EMBL/GenBank/DDBJ databases">
        <title>Genome based classification of Actinospica acidithermotolerans sp. nov., an actinobacterium isolated from an Indonesian hot spring.</title>
        <authorList>
            <person name="Kusuma A.B."/>
            <person name="Putra K.E."/>
            <person name="Nafisah S."/>
            <person name="Loh J."/>
            <person name="Nouioui I."/>
            <person name="Goodfellow M."/>
        </authorList>
    </citation>
    <scope>NUCLEOTIDE SEQUENCE</scope>
    <source>
        <strain evidence="2">DSM 45618</strain>
    </source>
</reference>
<comment type="caution">
    <text evidence="2">The sequence shown here is derived from an EMBL/GenBank/DDBJ whole genome shotgun (WGS) entry which is preliminary data.</text>
</comment>
<dbReference type="InterPro" id="IPR027417">
    <property type="entry name" value="P-loop_NTPase"/>
</dbReference>
<dbReference type="InterPro" id="IPR011600">
    <property type="entry name" value="Pept_C14_caspase"/>
</dbReference>
<dbReference type="Proteomes" id="UP000677913">
    <property type="component" value="Unassembled WGS sequence"/>
</dbReference>
<dbReference type="RefSeq" id="WP_211470696.1">
    <property type="nucleotide sequence ID" value="NZ_JAGSXH010000115.1"/>
</dbReference>
<proteinExistence type="predicted"/>
<dbReference type="Gene3D" id="3.40.50.1460">
    <property type="match status" value="1"/>
</dbReference>
<dbReference type="Pfam" id="PF00656">
    <property type="entry name" value="Peptidase_C14"/>
    <property type="match status" value="1"/>
</dbReference>
<keyword evidence="3" id="KW-1185">Reference proteome</keyword>
<evidence type="ECO:0000313" key="2">
    <source>
        <dbReference type="EMBL" id="MBS2966025.1"/>
    </source>
</evidence>
<name>A0A8J8BEW8_9ACTN</name>
<dbReference type="SUPFAM" id="SSF52129">
    <property type="entry name" value="Caspase-like"/>
    <property type="match status" value="1"/>
</dbReference>
<dbReference type="GO" id="GO:0004197">
    <property type="term" value="F:cysteine-type endopeptidase activity"/>
    <property type="evidence" value="ECO:0007669"/>
    <property type="project" value="InterPro"/>
</dbReference>
<dbReference type="GO" id="GO:0006508">
    <property type="term" value="P:proteolysis"/>
    <property type="evidence" value="ECO:0007669"/>
    <property type="project" value="InterPro"/>
</dbReference>
<evidence type="ECO:0000313" key="3">
    <source>
        <dbReference type="Proteomes" id="UP000677913"/>
    </source>
</evidence>
<dbReference type="InterPro" id="IPR029030">
    <property type="entry name" value="Caspase-like_dom_sf"/>
</dbReference>
<dbReference type="EMBL" id="JAGSXH010000115">
    <property type="protein sequence ID" value="MBS2966025.1"/>
    <property type="molecule type" value="Genomic_DNA"/>
</dbReference>
<dbReference type="Gene3D" id="3.40.50.300">
    <property type="entry name" value="P-loop containing nucleotide triphosphate hydrolases"/>
    <property type="match status" value="1"/>
</dbReference>
<sequence>MTDEPGDQACGTFLGIAIRQYDHFHEIESAVSQTERLAATLATFGYATLVVRNPASDELNSRVELWSRAWKDHGTHGPCVVAWSGHAESDHRNRLQLVTRDTTRGDAGRYYDANRLRQYAWSSGADQVLMVLDTCHSGTAVGEQIVDTIAEQRSLPPGRASGLLVIASCQPGEKADTAGLLIDALERVLRVGPNRAPSRPYRRAWSVHNPGVTAADVVDIVLDEWPDDAGQLPVQASTGKLLPIFRNPQWRPDTGAQLVEHLASAARGVAAREDGWFFTGRRRVLGEIVSWLAKDQPGVFVVTGPAGSGKSAVVGRIAALSDADERAALLAHRPLADDDPDPGLGSVDAVVHLRGLTVDQVAERAAHSLGLERPENYAGLIKDVARWHQVPGRESAPRLTLILDGLDEMTAVASAAFVRDLLGPLGRIARVLLSSRSEALRRHASFGAAGQHLTLAQSLTQRLSATVDVIDLADEPGTATDIARYATDRLSAIAVPGDQAAEVGRRLALHTGAGEGFLLARIVTSYLVAASVIADNPDWLADLPTSLAEAFDYDLAVPPPGTKPHHVGAARDLLTALAWGLGTGVPAGGVWEAIATALAASGRSYETDDVDWVLNHYGRYIVEDSDGDGPVYRLYHREFVRHLQVTTAGPNPALAVAHAVIGIATHETPVDSDRTHFARYLRTTLAAHAAAGGPAGVAALRTVAEAAPDAYLPDLAMALNNLANRLAEVGRRNEALAPAEEAVRIRRTLAETAPDAYLPNLATALNTLAIRLAEVGRRNEALAPAEEATTIYRTLAQAAPDAHLPNLAMALNTLAIRLAEVGRRNEALAPAEEATTIYRTLAQAAPDAHLPDLATALNNLANRLAEIGRRNEALAAYDDAITAFAMHPEATRKLLVDRAAFLLRSDEPAAGIRALIQFLTTEPSIASADAVLSARRLLRHAASNGGHRAAVTATWRKMLDDDPPTWLDINDSDVANVDAWLATRTWIASRDHLREHHSELVSERSRTVLVEYALVSQEAVRHLTILDAAAEHGIDAAYQPLIRGETTQEWLRTPDWQASHRYLDEHADILLTTDTVAYLDRLGERERPEPLLRVHASLLRLALYAGSDTAYQCVEDRKALHALIQQALRAADGPTLLAAAGIEAFVYADELAATVHALIGKAITSETGIDDGVPAVTELAARADTTDRERTASEIAALLTTHPQYAARVAPLLTALLPASSS</sequence>
<accession>A0A8J8BEW8</accession>
<dbReference type="AlphaFoldDB" id="A0A8J8BEW8"/>
<dbReference type="PANTHER" id="PTHR19959:SF119">
    <property type="entry name" value="FUNGAL LIPASE-LIKE DOMAIN-CONTAINING PROTEIN"/>
    <property type="match status" value="1"/>
</dbReference>
<dbReference type="Pfam" id="PF13374">
    <property type="entry name" value="TPR_10"/>
    <property type="match status" value="4"/>
</dbReference>
<feature type="domain" description="Peptidase C14 caspase" evidence="1">
    <location>
        <begin position="16"/>
        <end position="190"/>
    </location>
</feature>
<gene>
    <name evidence="2" type="ORF">KGA66_23475</name>
</gene>